<dbReference type="AlphaFoldDB" id="A0A382ZM88"/>
<accession>A0A382ZM88</accession>
<reference evidence="1" key="1">
    <citation type="submission" date="2018-05" db="EMBL/GenBank/DDBJ databases">
        <authorList>
            <person name="Lanie J.A."/>
            <person name="Ng W.-L."/>
            <person name="Kazmierczak K.M."/>
            <person name="Andrzejewski T.M."/>
            <person name="Davidsen T.M."/>
            <person name="Wayne K.J."/>
            <person name="Tettelin H."/>
            <person name="Glass J.I."/>
            <person name="Rusch D."/>
            <person name="Podicherti R."/>
            <person name="Tsui H.-C.T."/>
            <person name="Winkler M.E."/>
        </authorList>
    </citation>
    <scope>NUCLEOTIDE SEQUENCE</scope>
</reference>
<protein>
    <submittedName>
        <fullName evidence="1">Uncharacterized protein</fullName>
    </submittedName>
</protein>
<organism evidence="1">
    <name type="scientific">marine metagenome</name>
    <dbReference type="NCBI Taxonomy" id="408172"/>
    <lineage>
        <taxon>unclassified sequences</taxon>
        <taxon>metagenomes</taxon>
        <taxon>ecological metagenomes</taxon>
    </lineage>
</organism>
<feature type="non-terminal residue" evidence="1">
    <location>
        <position position="1"/>
    </location>
</feature>
<evidence type="ECO:0000313" key="1">
    <source>
        <dbReference type="EMBL" id="SVD96716.1"/>
    </source>
</evidence>
<proteinExistence type="predicted"/>
<name>A0A382ZM88_9ZZZZ</name>
<dbReference type="EMBL" id="UINC01185150">
    <property type="protein sequence ID" value="SVD96716.1"/>
    <property type="molecule type" value="Genomic_DNA"/>
</dbReference>
<gene>
    <name evidence="1" type="ORF">METZ01_LOCUS449570</name>
</gene>
<sequence>VVFTLNEEMLVSVAILPRKIKIEKWIVESSFTNAIDPALERISHVKVSAVN</sequence>